<dbReference type="Gene3D" id="1.10.600.10">
    <property type="entry name" value="Farnesyl Diphosphate Synthase"/>
    <property type="match status" value="2"/>
</dbReference>
<accession>A0AA38YTG7</accession>
<keyword evidence="1" id="KW-1133">Transmembrane helix</keyword>
<dbReference type="GO" id="GO:0000287">
    <property type="term" value="F:magnesium ion binding"/>
    <property type="evidence" value="ECO:0007669"/>
    <property type="project" value="InterPro"/>
</dbReference>
<proteinExistence type="predicted"/>
<dbReference type="EMBL" id="JARBHA010000018">
    <property type="protein sequence ID" value="KAJ9676243.1"/>
    <property type="molecule type" value="Genomic_DNA"/>
</dbReference>
<gene>
    <name evidence="3" type="ORF">PVL29_024978</name>
</gene>
<evidence type="ECO:0000256" key="1">
    <source>
        <dbReference type="SAM" id="Phobius"/>
    </source>
</evidence>
<sequence>MEEYMSIALVSLVYSMLTTSSFIGMREIVTKEAFDWVMSDPKIVTTSTHVASSVECNMKRYGASEEEVYDKFQKQVVDVWKDINESSYDLRLF</sequence>
<feature type="domain" description="Terpene synthase metal-binding" evidence="2">
    <location>
        <begin position="1"/>
        <end position="48"/>
    </location>
</feature>
<evidence type="ECO:0000313" key="3">
    <source>
        <dbReference type="EMBL" id="KAJ9676243.1"/>
    </source>
</evidence>
<reference evidence="3 4" key="1">
    <citation type="journal article" date="2023" name="BMC Biotechnol.">
        <title>Vitis rotundifolia cv Carlos genome sequencing.</title>
        <authorList>
            <person name="Huff M."/>
            <person name="Hulse-Kemp A."/>
            <person name="Scheffler B."/>
            <person name="Youngblood R."/>
            <person name="Simpson S."/>
            <person name="Babiker E."/>
            <person name="Staton M."/>
        </authorList>
    </citation>
    <scope>NUCLEOTIDE SEQUENCE [LARGE SCALE GENOMIC DNA]</scope>
    <source>
        <tissue evidence="3">Leaf</tissue>
    </source>
</reference>
<keyword evidence="1" id="KW-0812">Transmembrane</keyword>
<dbReference type="Pfam" id="PF03936">
    <property type="entry name" value="Terpene_synth_C"/>
    <property type="match status" value="1"/>
</dbReference>
<evidence type="ECO:0000259" key="2">
    <source>
        <dbReference type="Pfam" id="PF03936"/>
    </source>
</evidence>
<dbReference type="Proteomes" id="UP001168098">
    <property type="component" value="Unassembled WGS sequence"/>
</dbReference>
<keyword evidence="1" id="KW-0472">Membrane</keyword>
<name>A0AA38YTG7_VITRO</name>
<dbReference type="InterPro" id="IPR005630">
    <property type="entry name" value="Terpene_synthase_metal-bd"/>
</dbReference>
<dbReference type="GO" id="GO:0010333">
    <property type="term" value="F:terpene synthase activity"/>
    <property type="evidence" value="ECO:0007669"/>
    <property type="project" value="InterPro"/>
</dbReference>
<keyword evidence="4" id="KW-1185">Reference proteome</keyword>
<comment type="caution">
    <text evidence="3">The sequence shown here is derived from an EMBL/GenBank/DDBJ whole genome shotgun (WGS) entry which is preliminary data.</text>
</comment>
<feature type="transmembrane region" description="Helical" evidence="1">
    <location>
        <begin position="6"/>
        <end position="25"/>
    </location>
</feature>
<dbReference type="InterPro" id="IPR008949">
    <property type="entry name" value="Isoprenoid_synthase_dom_sf"/>
</dbReference>
<dbReference type="SUPFAM" id="SSF48576">
    <property type="entry name" value="Terpenoid synthases"/>
    <property type="match status" value="1"/>
</dbReference>
<dbReference type="AlphaFoldDB" id="A0AA38YTG7"/>
<evidence type="ECO:0000313" key="4">
    <source>
        <dbReference type="Proteomes" id="UP001168098"/>
    </source>
</evidence>
<organism evidence="3 4">
    <name type="scientific">Vitis rotundifolia</name>
    <name type="common">Muscadine grape</name>
    <dbReference type="NCBI Taxonomy" id="103349"/>
    <lineage>
        <taxon>Eukaryota</taxon>
        <taxon>Viridiplantae</taxon>
        <taxon>Streptophyta</taxon>
        <taxon>Embryophyta</taxon>
        <taxon>Tracheophyta</taxon>
        <taxon>Spermatophyta</taxon>
        <taxon>Magnoliopsida</taxon>
        <taxon>eudicotyledons</taxon>
        <taxon>Gunneridae</taxon>
        <taxon>Pentapetalae</taxon>
        <taxon>rosids</taxon>
        <taxon>Vitales</taxon>
        <taxon>Vitaceae</taxon>
        <taxon>Viteae</taxon>
        <taxon>Vitis</taxon>
    </lineage>
</organism>
<protein>
    <recommendedName>
        <fullName evidence="2">Terpene synthase metal-binding domain-containing protein</fullName>
    </recommendedName>
</protein>